<evidence type="ECO:0000259" key="1">
    <source>
        <dbReference type="Pfam" id="PF07762"/>
    </source>
</evidence>
<dbReference type="PANTHER" id="PTHR33086:SF52">
    <property type="entry name" value="OS09G0128900 PROTEIN"/>
    <property type="match status" value="1"/>
</dbReference>
<dbReference type="InterPro" id="IPR011676">
    <property type="entry name" value="DUF1618"/>
</dbReference>
<evidence type="ECO:0000313" key="2">
    <source>
        <dbReference type="EMBL" id="RLN08554.1"/>
    </source>
</evidence>
<dbReference type="PANTHER" id="PTHR33086">
    <property type="entry name" value="OS05G0468200 PROTEIN-RELATED"/>
    <property type="match status" value="1"/>
</dbReference>
<name>A0A3L6RTC2_PANMI</name>
<evidence type="ECO:0000313" key="3">
    <source>
        <dbReference type="Proteomes" id="UP000275267"/>
    </source>
</evidence>
<dbReference type="AlphaFoldDB" id="A0A3L6RTC2"/>
<sequence length="310" mass="34387">MSAGPYRPTLPPPGFYLVYDSLANSLAAVPPLPPSSASQFTHRAIGSGAGVLRHHPPGEYMLAELLYHRTSSAQATLFTWCSSGPVAGQWISKEVVLPFPLPSDPTYIFHADIVFVVGETSMCWVDLLEGILVCDNIVADPKFRFISLPKGYSRSWNPEHGRGRPRDFRSMCSVRGDSVKFIHMEAAGCFDGMALTTWTLCLSNSEWEKGGSFSITDMWADPTYNELKLPKRVPRYPILSLLDEEDGIVYLDVVEQNDRYVFSVNVERGMVISGIRLPPGTRRPNRIMAVEVSMHSDESQLKVGGARLYG</sequence>
<gene>
    <name evidence="2" type="ORF">C2845_PM11G24500</name>
</gene>
<reference evidence="3" key="1">
    <citation type="journal article" date="2019" name="Nat. Commun.">
        <title>The genome of broomcorn millet.</title>
        <authorList>
            <person name="Zou C."/>
            <person name="Miki D."/>
            <person name="Li D."/>
            <person name="Tang Q."/>
            <person name="Xiao L."/>
            <person name="Rajput S."/>
            <person name="Deng P."/>
            <person name="Jia W."/>
            <person name="Huang R."/>
            <person name="Zhang M."/>
            <person name="Sun Y."/>
            <person name="Hu J."/>
            <person name="Fu X."/>
            <person name="Schnable P.S."/>
            <person name="Li F."/>
            <person name="Zhang H."/>
            <person name="Feng B."/>
            <person name="Zhu X."/>
            <person name="Liu R."/>
            <person name="Schnable J.C."/>
            <person name="Zhu J.-K."/>
            <person name="Zhang H."/>
        </authorList>
    </citation>
    <scope>NUCLEOTIDE SEQUENCE [LARGE SCALE GENOMIC DNA]</scope>
</reference>
<dbReference type="OrthoDB" id="686315at2759"/>
<accession>A0A3L6RTC2</accession>
<dbReference type="Proteomes" id="UP000275267">
    <property type="component" value="Unassembled WGS sequence"/>
</dbReference>
<organism evidence="2 3">
    <name type="scientific">Panicum miliaceum</name>
    <name type="common">Proso millet</name>
    <name type="synonym">Broomcorn millet</name>
    <dbReference type="NCBI Taxonomy" id="4540"/>
    <lineage>
        <taxon>Eukaryota</taxon>
        <taxon>Viridiplantae</taxon>
        <taxon>Streptophyta</taxon>
        <taxon>Embryophyta</taxon>
        <taxon>Tracheophyta</taxon>
        <taxon>Spermatophyta</taxon>
        <taxon>Magnoliopsida</taxon>
        <taxon>Liliopsida</taxon>
        <taxon>Poales</taxon>
        <taxon>Poaceae</taxon>
        <taxon>PACMAD clade</taxon>
        <taxon>Panicoideae</taxon>
        <taxon>Panicodae</taxon>
        <taxon>Paniceae</taxon>
        <taxon>Panicinae</taxon>
        <taxon>Panicum</taxon>
        <taxon>Panicum sect. Panicum</taxon>
    </lineage>
</organism>
<proteinExistence type="predicted"/>
<feature type="domain" description="DUF1618" evidence="1">
    <location>
        <begin position="124"/>
        <end position="250"/>
    </location>
</feature>
<dbReference type="EMBL" id="PQIB02000007">
    <property type="protein sequence ID" value="RLN08554.1"/>
    <property type="molecule type" value="Genomic_DNA"/>
</dbReference>
<comment type="caution">
    <text evidence="2">The sequence shown here is derived from an EMBL/GenBank/DDBJ whole genome shotgun (WGS) entry which is preliminary data.</text>
</comment>
<dbReference type="Pfam" id="PF07762">
    <property type="entry name" value="DUF1618"/>
    <property type="match status" value="1"/>
</dbReference>
<protein>
    <recommendedName>
        <fullName evidence="1">DUF1618 domain-containing protein</fullName>
    </recommendedName>
</protein>
<keyword evidence="3" id="KW-1185">Reference proteome</keyword>